<evidence type="ECO:0000313" key="2">
    <source>
        <dbReference type="EMBL" id="KDQ53958.1"/>
    </source>
</evidence>
<dbReference type="InParanoid" id="A0A067PGE6"/>
<feature type="region of interest" description="Disordered" evidence="1">
    <location>
        <begin position="1"/>
        <end position="100"/>
    </location>
</feature>
<gene>
    <name evidence="2" type="ORF">JAAARDRAFT_61043</name>
</gene>
<feature type="region of interest" description="Disordered" evidence="1">
    <location>
        <begin position="145"/>
        <end position="178"/>
    </location>
</feature>
<dbReference type="EMBL" id="KL197731">
    <property type="protein sequence ID" value="KDQ53958.1"/>
    <property type="molecule type" value="Genomic_DNA"/>
</dbReference>
<feature type="compositionally biased region" description="Polar residues" evidence="1">
    <location>
        <begin position="145"/>
        <end position="167"/>
    </location>
</feature>
<reference evidence="3" key="1">
    <citation type="journal article" date="2014" name="Proc. Natl. Acad. Sci. U.S.A.">
        <title>Extensive sampling of basidiomycete genomes demonstrates inadequacy of the white-rot/brown-rot paradigm for wood decay fungi.</title>
        <authorList>
            <person name="Riley R."/>
            <person name="Salamov A.A."/>
            <person name="Brown D.W."/>
            <person name="Nagy L.G."/>
            <person name="Floudas D."/>
            <person name="Held B.W."/>
            <person name="Levasseur A."/>
            <person name="Lombard V."/>
            <person name="Morin E."/>
            <person name="Otillar R."/>
            <person name="Lindquist E.A."/>
            <person name="Sun H."/>
            <person name="LaButti K.M."/>
            <person name="Schmutz J."/>
            <person name="Jabbour D."/>
            <person name="Luo H."/>
            <person name="Baker S.E."/>
            <person name="Pisabarro A.G."/>
            <person name="Walton J.D."/>
            <person name="Blanchette R.A."/>
            <person name="Henrissat B."/>
            <person name="Martin F."/>
            <person name="Cullen D."/>
            <person name="Hibbett D.S."/>
            <person name="Grigoriev I.V."/>
        </authorList>
    </citation>
    <scope>NUCLEOTIDE SEQUENCE [LARGE SCALE GENOMIC DNA]</scope>
    <source>
        <strain evidence="3">MUCL 33604</strain>
    </source>
</reference>
<sequence length="216" mass="23146">MEQVTVSDSHRTVSLDDSPPPTSAPIASSPARGMIEIEREDPLVASSYPSHPISRMASSPSSSGFDGPESSSSTSYPSVMQSFHITNQAEATGSMGRTENLPVNTTVESVANAPPQVPQLSVKRQELSRQVLEMQGAVAALQQARVSTSTPQPDDTPMASTSASVVSPSLGPSAEENLRSQITVMQAQIERMNMEMQRMSSRQQEILDEPPPSYDD</sequence>
<feature type="region of interest" description="Disordered" evidence="1">
    <location>
        <begin position="196"/>
        <end position="216"/>
    </location>
</feature>
<keyword evidence="3" id="KW-1185">Reference proteome</keyword>
<dbReference type="HOGENOM" id="CLU_1277775_0_0_1"/>
<dbReference type="AlphaFoldDB" id="A0A067PGE6"/>
<feature type="compositionally biased region" description="Low complexity" evidence="1">
    <location>
        <begin position="50"/>
        <end position="82"/>
    </location>
</feature>
<evidence type="ECO:0000256" key="1">
    <source>
        <dbReference type="SAM" id="MobiDB-lite"/>
    </source>
</evidence>
<proteinExistence type="predicted"/>
<protein>
    <submittedName>
        <fullName evidence="2">Uncharacterized protein</fullName>
    </submittedName>
</protein>
<dbReference type="Proteomes" id="UP000027265">
    <property type="component" value="Unassembled WGS sequence"/>
</dbReference>
<evidence type="ECO:0000313" key="3">
    <source>
        <dbReference type="Proteomes" id="UP000027265"/>
    </source>
</evidence>
<name>A0A067PGE6_9AGAM</name>
<organism evidence="2 3">
    <name type="scientific">Jaapia argillacea MUCL 33604</name>
    <dbReference type="NCBI Taxonomy" id="933084"/>
    <lineage>
        <taxon>Eukaryota</taxon>
        <taxon>Fungi</taxon>
        <taxon>Dikarya</taxon>
        <taxon>Basidiomycota</taxon>
        <taxon>Agaricomycotina</taxon>
        <taxon>Agaricomycetes</taxon>
        <taxon>Agaricomycetidae</taxon>
        <taxon>Jaapiales</taxon>
        <taxon>Jaapiaceae</taxon>
        <taxon>Jaapia</taxon>
    </lineage>
</organism>
<accession>A0A067PGE6</accession>
<feature type="compositionally biased region" description="Polar residues" evidence="1">
    <location>
        <begin position="83"/>
        <end position="100"/>
    </location>
</feature>